<keyword evidence="3" id="KW-1185">Reference proteome</keyword>
<reference evidence="2 3" key="1">
    <citation type="submission" date="2018-11" db="EMBL/GenBank/DDBJ databases">
        <title>Sequencing the genomes of 1000 actinobacteria strains.</title>
        <authorList>
            <person name="Klenk H.-P."/>
        </authorList>
    </citation>
    <scope>NUCLEOTIDE SEQUENCE [LARGE SCALE GENOMIC DNA]</scope>
    <source>
        <strain evidence="2 3">DSM 14012</strain>
    </source>
</reference>
<dbReference type="AlphaFoldDB" id="A0A3N2C531"/>
<dbReference type="PROSITE" id="PS51257">
    <property type="entry name" value="PROKAR_LIPOPROTEIN"/>
    <property type="match status" value="1"/>
</dbReference>
<evidence type="ECO:0000313" key="2">
    <source>
        <dbReference type="EMBL" id="ROR82628.1"/>
    </source>
</evidence>
<feature type="signal peptide" evidence="1">
    <location>
        <begin position="1"/>
        <end position="22"/>
    </location>
</feature>
<accession>A0A3N2C531</accession>
<dbReference type="Proteomes" id="UP000266915">
    <property type="component" value="Unassembled WGS sequence"/>
</dbReference>
<feature type="chain" id="PRO_5039011999" description="DUF2020 domain-containing protein" evidence="1">
    <location>
        <begin position="23"/>
        <end position="364"/>
    </location>
</feature>
<evidence type="ECO:0008006" key="4">
    <source>
        <dbReference type="Google" id="ProtNLM"/>
    </source>
</evidence>
<keyword evidence="1" id="KW-0732">Signal</keyword>
<name>A0A3N2C531_9MICO</name>
<organism evidence="2 3">
    <name type="scientific">Plantibacter flavus</name>
    <dbReference type="NCBI Taxonomy" id="150123"/>
    <lineage>
        <taxon>Bacteria</taxon>
        <taxon>Bacillati</taxon>
        <taxon>Actinomycetota</taxon>
        <taxon>Actinomycetes</taxon>
        <taxon>Micrococcales</taxon>
        <taxon>Microbacteriaceae</taxon>
        <taxon>Plantibacter</taxon>
    </lineage>
</organism>
<evidence type="ECO:0000313" key="3">
    <source>
        <dbReference type="Proteomes" id="UP000266915"/>
    </source>
</evidence>
<comment type="caution">
    <text evidence="2">The sequence shown here is derived from an EMBL/GenBank/DDBJ whole genome shotgun (WGS) entry which is preliminary data.</text>
</comment>
<protein>
    <recommendedName>
        <fullName evidence="4">DUF2020 domain-containing protein</fullName>
    </recommendedName>
</protein>
<evidence type="ECO:0000256" key="1">
    <source>
        <dbReference type="SAM" id="SignalP"/>
    </source>
</evidence>
<dbReference type="RefSeq" id="WP_085512377.1">
    <property type="nucleotide sequence ID" value="NZ_FXAP01000004.1"/>
</dbReference>
<dbReference type="EMBL" id="RKHL01000001">
    <property type="protein sequence ID" value="ROR82628.1"/>
    <property type="molecule type" value="Genomic_DNA"/>
</dbReference>
<gene>
    <name evidence="2" type="ORF">EDD42_2719</name>
</gene>
<sequence>MRSVGISAGLAVMVALSASACASSATPNASPTSDAPSAPVSTGLLACSDLASLDTVAGVLAAEPADVVEAVQPSDAVDLAVLTAAGGLACSWRVGAGQQMIGDGAGDWAYLSIEILPGAADDWAPPYAGDTPSEDTRTIAGVDATTSSGETGWRVSAPVGSAWVELSITASGLTSTGSRFEGTPAGEVLDNLATAAETTFSTVGPASATQLAWPALAPREGDATCDGGLDEAGIVSALQYGEATTTYTVIDPRAQPIGDLEDAASARVGAFSCELFAEGFGYTDILVVRDGATIIDGLAAQPDMAAALEPVTLEGAVDGESALVARRMDGPRSPLYLTVGETFYAVSSGDGAQTVAEAIIAQTR</sequence>
<proteinExistence type="predicted"/>